<sequence length="1232" mass="133940">MSSSIIFRPQSSISTISVETPTSTLRARFGLRNKSSRQSLSGSVNGTDDAVSPKPADDNRLSESVLERVSAGQVRPEVPVVTPRITHVSLRADRPLVQTNDGNNAFAQCPMAAPKTVSQAEGHLERIRESPNSNLTAKNTKSVGTIVDRSDRIASAELNTRRLSHPQIGTRQTVSANISARRSFLPDGNNHSRRWTTASLPLKAHHALIPSSSVRPPPSSPSTSSTGTQKARPCHGCNDAGAYRMKQFMAQCTTCWRRYHPDCIKWQPKELALLRQRKLPDVVGEPGWVCRVCLQKNRRPTSSRPPQLSQTPLKKITPVKKDGSIAPTASTNDGLRRVSSDTTHLPEESVIPSIEPASSYDGSHESSTNKLKRKHSSSSSHSPRLTKKPGKQQGLYRPNMLLATETHAEPAVTLISAATTTPEQCRKEPTANSTTIVQVTGTVAFVRAPTEALLAEAIGDTLKEPYDIASTQEPSSIAAKLLDQREREEMLPNIDTSLANATDDNQVSSSDKQNQGHASLPSPDDLASDDGKLSSLNDKPSPLSSAKRNFQRLPHLTGNEAPTQPKTPGIHDVPTSEPVAAPARNDSLTPQTGSTRQGQSRPASILGSTLLTCHRVVLDNEAGKMHVTTDYRKDRPHVRDNQRGLLSRPSKPRKLQDNRLASPTATSAEEAGRVQVTVERQIGQPSTDFQKGAVLSHAPTVHKQQTQPGASLTTAPASTVEQLKAATFRQDDRSKVDEKRNSVLSQPSAANGLQDSSRAPSATMPADVPAKQVGALPRPSATRKLQDNRRTTSMTTPTYVAPNQTSHTDVREIPRSLPDTSPTTIPTAIAPAKLSLAELQHEFGQTHEHTEDHLVKLITQALYSTPGHGNEMLHREITQWIVDNVATYQKDSSWEGRVGKVLAAHSATAGEGSRKLWDRSKRWIGDAHPWKLLNPADVKQRWDSSLRRYVSTSGRCPPPPPGPALTPRKITTYITNATPVRTISYTPPVAVMVTPPPVSSHVATCSLLGAMTGIDSDTSTALDGTAGSEEQVVYKERSAESEKQVVHKERPAESDKHPVHDEAPPAVVRTKVNPKLTRLIEHALTKYTMDCDSLPSQIRPFSQATESARFARIATRRTRKQMFGHPASESRLKRSGSFVPGLGAESTTASSIVAPGSTIYNTDPFAGAQLNSHGERVEAQFQDYDDLDKFFDAPRDMIMTISEGDLAWRDMPHPGGGVRTRPKMIGKVGKSS</sequence>
<feature type="compositionally biased region" description="Basic and acidic residues" evidence="1">
    <location>
        <begin position="729"/>
        <end position="741"/>
    </location>
</feature>
<feature type="region of interest" description="Disordered" evidence="1">
    <location>
        <begin position="298"/>
        <end position="395"/>
    </location>
</feature>
<dbReference type="CDD" id="cd15489">
    <property type="entry name" value="PHD_SF"/>
    <property type="match status" value="1"/>
</dbReference>
<reference evidence="2 3" key="1">
    <citation type="journal article" date="2016" name="Sci. Rep.">
        <title>Peltaster fructicola genome reveals evolution from an invasive phytopathogen to an ectophytic parasite.</title>
        <authorList>
            <person name="Xu C."/>
            <person name="Chen H."/>
            <person name="Gleason M.L."/>
            <person name="Xu J.R."/>
            <person name="Liu H."/>
            <person name="Zhang R."/>
            <person name="Sun G."/>
        </authorList>
    </citation>
    <scope>NUCLEOTIDE SEQUENCE [LARGE SCALE GENOMIC DNA]</scope>
    <source>
        <strain evidence="2 3">LNHT1506</strain>
    </source>
</reference>
<feature type="compositionally biased region" description="Polar residues" evidence="1">
    <location>
        <begin position="498"/>
        <end position="517"/>
    </location>
</feature>
<feature type="compositionally biased region" description="Basic and acidic residues" evidence="1">
    <location>
        <begin position="334"/>
        <end position="347"/>
    </location>
</feature>
<feature type="compositionally biased region" description="Polar residues" evidence="1">
    <location>
        <begin position="586"/>
        <end position="606"/>
    </location>
</feature>
<dbReference type="Proteomes" id="UP000503462">
    <property type="component" value="Chromosome 2"/>
</dbReference>
<dbReference type="Gene3D" id="3.30.40.10">
    <property type="entry name" value="Zinc/RING finger domain, C3HC4 (zinc finger)"/>
    <property type="match status" value="1"/>
</dbReference>
<organism evidence="2 3">
    <name type="scientific">Peltaster fructicola</name>
    <dbReference type="NCBI Taxonomy" id="286661"/>
    <lineage>
        <taxon>Eukaryota</taxon>
        <taxon>Fungi</taxon>
        <taxon>Dikarya</taxon>
        <taxon>Ascomycota</taxon>
        <taxon>Pezizomycotina</taxon>
        <taxon>Dothideomycetes</taxon>
        <taxon>Dothideomycetes incertae sedis</taxon>
        <taxon>Peltaster</taxon>
    </lineage>
</organism>
<dbReference type="EMBL" id="CP051140">
    <property type="protein sequence ID" value="QIW97371.1"/>
    <property type="molecule type" value="Genomic_DNA"/>
</dbReference>
<protein>
    <recommendedName>
        <fullName evidence="4">PHD-type domain-containing protein</fullName>
    </recommendedName>
</protein>
<feature type="region of interest" description="Disordered" evidence="1">
    <location>
        <begin position="1210"/>
        <end position="1232"/>
    </location>
</feature>
<feature type="compositionally biased region" description="Polar residues" evidence="1">
    <location>
        <begin position="36"/>
        <end position="46"/>
    </location>
</feature>
<feature type="region of interest" description="Disordered" evidence="1">
    <location>
        <begin position="498"/>
        <end position="606"/>
    </location>
</feature>
<gene>
    <name evidence="2" type="ORF">AMS68_002889</name>
</gene>
<feature type="region of interest" description="Disordered" evidence="1">
    <location>
        <begin position="1038"/>
        <end position="1061"/>
    </location>
</feature>
<feature type="compositionally biased region" description="Polar residues" evidence="1">
    <location>
        <begin position="702"/>
        <end position="717"/>
    </location>
</feature>
<accession>A0A6H0XRI1</accession>
<proteinExistence type="predicted"/>
<feature type="region of interest" description="Disordered" evidence="1">
    <location>
        <begin position="627"/>
        <end position="674"/>
    </location>
</feature>
<feature type="compositionally biased region" description="Polar residues" evidence="1">
    <location>
        <begin position="742"/>
        <end position="760"/>
    </location>
</feature>
<evidence type="ECO:0000313" key="3">
    <source>
        <dbReference type="Proteomes" id="UP000503462"/>
    </source>
</evidence>
<feature type="region of interest" description="Disordered" evidence="1">
    <location>
        <begin position="207"/>
        <end position="233"/>
    </location>
</feature>
<feature type="compositionally biased region" description="Polar residues" evidence="1">
    <location>
        <begin position="302"/>
        <end position="312"/>
    </location>
</feature>
<feature type="region of interest" description="Disordered" evidence="1">
    <location>
        <begin position="725"/>
        <end position="825"/>
    </location>
</feature>
<evidence type="ECO:0008006" key="4">
    <source>
        <dbReference type="Google" id="ProtNLM"/>
    </source>
</evidence>
<dbReference type="SUPFAM" id="SSF57903">
    <property type="entry name" value="FYVE/PHD zinc finger"/>
    <property type="match status" value="1"/>
</dbReference>
<feature type="region of interest" description="Disordered" evidence="1">
    <location>
        <begin position="33"/>
        <end position="61"/>
    </location>
</feature>
<dbReference type="AlphaFoldDB" id="A0A6H0XRI1"/>
<evidence type="ECO:0000256" key="1">
    <source>
        <dbReference type="SAM" id="MobiDB-lite"/>
    </source>
</evidence>
<dbReference type="InterPro" id="IPR011011">
    <property type="entry name" value="Znf_FYVE_PHD"/>
</dbReference>
<feature type="compositionally biased region" description="Polar residues" evidence="1">
    <location>
        <begin position="791"/>
        <end position="807"/>
    </location>
</feature>
<evidence type="ECO:0000313" key="2">
    <source>
        <dbReference type="EMBL" id="QIW97371.1"/>
    </source>
</evidence>
<dbReference type="InterPro" id="IPR013083">
    <property type="entry name" value="Znf_RING/FYVE/PHD"/>
</dbReference>
<name>A0A6H0XRI1_9PEZI</name>
<feature type="compositionally biased region" description="Basic and acidic residues" evidence="1">
    <location>
        <begin position="627"/>
        <end position="642"/>
    </location>
</feature>
<keyword evidence="3" id="KW-1185">Reference proteome</keyword>
<feature type="compositionally biased region" description="Polar residues" evidence="1">
    <location>
        <begin position="534"/>
        <end position="548"/>
    </location>
</feature>
<feature type="region of interest" description="Disordered" evidence="1">
    <location>
        <begin position="698"/>
        <end position="717"/>
    </location>
</feature>